<keyword evidence="6" id="KW-1185">Reference proteome</keyword>
<dbReference type="PANTHER" id="PTHR43270">
    <property type="entry name" value="BETA-ALA-HIS DIPEPTIDASE"/>
    <property type="match status" value="1"/>
</dbReference>
<dbReference type="Pfam" id="PF07687">
    <property type="entry name" value="M20_dimer"/>
    <property type="match status" value="1"/>
</dbReference>
<evidence type="ECO:0000256" key="1">
    <source>
        <dbReference type="ARBA" id="ARBA00022670"/>
    </source>
</evidence>
<protein>
    <submittedName>
        <fullName evidence="5">Acetylornithine deacetylase/Succinyl-diaminopimelate desuccinylase</fullName>
    </submittedName>
</protein>
<organism evidence="5 6">
    <name type="scientific">Bowdeniella nasicola</name>
    <dbReference type="NCBI Taxonomy" id="208480"/>
    <lineage>
        <taxon>Bacteria</taxon>
        <taxon>Bacillati</taxon>
        <taxon>Actinomycetota</taxon>
        <taxon>Actinomycetes</taxon>
        <taxon>Actinomycetales</taxon>
        <taxon>Actinomycetaceae</taxon>
        <taxon>Bowdeniella</taxon>
    </lineage>
</organism>
<name>A0A1H3WAJ7_9ACTO</name>
<sequence>MFVITVAELKERIDEAFAQVRTDLENLVRIPSVSSAAFDQAHVRASAEYTAELLRGVGMDSVEILTAPDANGAEGRPAVVAHKAGKADKPRVLLYAHHDVQPPGDVADWTQDDPFEPEVRGERMYGRGTGDDKAGIVAHVGALRLLGDDLGVPVTCFFEGEEEIGSPSFHNFLTTYRDKLDADVIIVLDSANWKVGTPALTTSLRGLVDVTVTVKTGDFAVHSGMFGGPYLDAVTCMSRLISTLHDDNGDVAVPGLHMAPESDLDYPEETWRTDAGVVPGYELAGTGSIPTRLWSKPAISVIGMDVTSVDMKSNTIIPSCTAALSMRIAPGQDPQAAADALKAHLESNAPFGADVDVTINELGQPFDAGDDTEMMRLARWAMTQAWDNEAVNIGMGGSIPFISVLSEVFPNADILITGIEDPDTRAHGADESVHLGELRGATLTGAIVLAALAGDIEPEL</sequence>
<dbReference type="GO" id="GO:0006508">
    <property type="term" value="P:proteolysis"/>
    <property type="evidence" value="ECO:0007669"/>
    <property type="project" value="UniProtKB-KW"/>
</dbReference>
<proteinExistence type="predicted"/>
<dbReference type="AlphaFoldDB" id="A0A1H3WAJ7"/>
<dbReference type="GO" id="GO:0008233">
    <property type="term" value="F:peptidase activity"/>
    <property type="evidence" value="ECO:0007669"/>
    <property type="project" value="UniProtKB-KW"/>
</dbReference>
<dbReference type="InterPro" id="IPR002933">
    <property type="entry name" value="Peptidase_M20"/>
</dbReference>
<dbReference type="NCBIfam" id="NF005914">
    <property type="entry name" value="PRK07907.1"/>
    <property type="match status" value="1"/>
</dbReference>
<dbReference type="Pfam" id="PF01546">
    <property type="entry name" value="Peptidase_M20"/>
    <property type="match status" value="1"/>
</dbReference>
<dbReference type="InterPro" id="IPR011650">
    <property type="entry name" value="Peptidase_M20_dimer"/>
</dbReference>
<evidence type="ECO:0000313" key="5">
    <source>
        <dbReference type="EMBL" id="SDZ84149.1"/>
    </source>
</evidence>
<keyword evidence="1" id="KW-0645">Protease</keyword>
<keyword evidence="3" id="KW-0378">Hydrolase</keyword>
<evidence type="ECO:0000259" key="4">
    <source>
        <dbReference type="Pfam" id="PF07687"/>
    </source>
</evidence>
<dbReference type="GO" id="GO:0046872">
    <property type="term" value="F:metal ion binding"/>
    <property type="evidence" value="ECO:0007669"/>
    <property type="project" value="UniProtKB-KW"/>
</dbReference>
<evidence type="ECO:0000256" key="3">
    <source>
        <dbReference type="ARBA" id="ARBA00022801"/>
    </source>
</evidence>
<dbReference type="SUPFAM" id="SSF53187">
    <property type="entry name" value="Zn-dependent exopeptidases"/>
    <property type="match status" value="1"/>
</dbReference>
<evidence type="ECO:0000256" key="2">
    <source>
        <dbReference type="ARBA" id="ARBA00022723"/>
    </source>
</evidence>
<accession>A0A1H3WAJ7</accession>
<feature type="domain" description="Peptidase M20 dimerisation" evidence="4">
    <location>
        <begin position="203"/>
        <end position="350"/>
    </location>
</feature>
<reference evidence="6" key="1">
    <citation type="submission" date="2016-10" db="EMBL/GenBank/DDBJ databases">
        <authorList>
            <person name="Varghese N."/>
            <person name="Submissions S."/>
        </authorList>
    </citation>
    <scope>NUCLEOTIDE SEQUENCE [LARGE SCALE GENOMIC DNA]</scope>
    <source>
        <strain evidence="6">KPR-1</strain>
    </source>
</reference>
<dbReference type="Gene3D" id="3.30.70.360">
    <property type="match status" value="1"/>
</dbReference>
<dbReference type="PANTHER" id="PTHR43270:SF12">
    <property type="entry name" value="SUCCINYL-DIAMINOPIMELATE DESUCCINYLASE"/>
    <property type="match status" value="1"/>
</dbReference>
<dbReference type="Gene3D" id="3.40.630.10">
    <property type="entry name" value="Zn peptidases"/>
    <property type="match status" value="1"/>
</dbReference>
<dbReference type="EMBL" id="FNQV01000002">
    <property type="protein sequence ID" value="SDZ84149.1"/>
    <property type="molecule type" value="Genomic_DNA"/>
</dbReference>
<dbReference type="Proteomes" id="UP000199288">
    <property type="component" value="Unassembled WGS sequence"/>
</dbReference>
<dbReference type="InterPro" id="IPR051458">
    <property type="entry name" value="Cyt/Met_Dipeptidase"/>
</dbReference>
<evidence type="ECO:0000313" key="6">
    <source>
        <dbReference type="Proteomes" id="UP000199288"/>
    </source>
</evidence>
<gene>
    <name evidence="5" type="ORF">SAMN02910418_00361</name>
</gene>
<keyword evidence="2" id="KW-0479">Metal-binding</keyword>